<dbReference type="GO" id="GO:0030658">
    <property type="term" value="C:transport vesicle membrane"/>
    <property type="evidence" value="ECO:0007669"/>
    <property type="project" value="UniProtKB-SubCell"/>
</dbReference>
<keyword evidence="5" id="KW-0813">Transport</keyword>
<evidence type="ECO:0000256" key="13">
    <source>
        <dbReference type="ARBA" id="ARBA00023065"/>
    </source>
</evidence>
<evidence type="ECO:0000256" key="4">
    <source>
        <dbReference type="ARBA" id="ARBA00011738"/>
    </source>
</evidence>
<keyword evidence="14 22" id="KW-0472">Membrane</keyword>
<feature type="compositionally biased region" description="Basic and acidic residues" evidence="21">
    <location>
        <begin position="31"/>
        <end position="49"/>
    </location>
</feature>
<dbReference type="EMBL" id="SRMA01025505">
    <property type="protein sequence ID" value="TRY93739.1"/>
    <property type="molecule type" value="Genomic_DNA"/>
</dbReference>
<dbReference type="GO" id="GO:0046872">
    <property type="term" value="F:metal ion binding"/>
    <property type="evidence" value="ECO:0007669"/>
    <property type="project" value="UniProtKB-KW"/>
</dbReference>
<dbReference type="InterPro" id="IPR027470">
    <property type="entry name" value="Cation_efflux_CTD"/>
</dbReference>
<evidence type="ECO:0000256" key="14">
    <source>
        <dbReference type="ARBA" id="ARBA00023136"/>
    </source>
</evidence>
<keyword evidence="8 22" id="KW-0812">Transmembrane</keyword>
<comment type="subunit">
    <text evidence="4">Homodimer.</text>
</comment>
<dbReference type="PANTHER" id="PTHR11562">
    <property type="entry name" value="CATION EFFLUX PROTEIN/ ZINC TRANSPORTER"/>
    <property type="match status" value="1"/>
</dbReference>
<evidence type="ECO:0000256" key="2">
    <source>
        <dbReference type="ARBA" id="ARBA00004651"/>
    </source>
</evidence>
<dbReference type="Pfam" id="PF01545">
    <property type="entry name" value="Cation_efflux"/>
    <property type="match status" value="1"/>
</dbReference>
<feature type="domain" description="Cation efflux protein cytoplasmic" evidence="24">
    <location>
        <begin position="306"/>
        <end position="378"/>
    </location>
</feature>
<dbReference type="NCBIfam" id="TIGR01297">
    <property type="entry name" value="CDF"/>
    <property type="match status" value="1"/>
</dbReference>
<dbReference type="InterPro" id="IPR050681">
    <property type="entry name" value="CDF/SLC30A"/>
</dbReference>
<evidence type="ECO:0000256" key="18">
    <source>
        <dbReference type="ARBA" id="ARBA00040844"/>
    </source>
</evidence>
<keyword evidence="11" id="KW-0864">Zinc transport</keyword>
<dbReference type="InterPro" id="IPR036837">
    <property type="entry name" value="Cation_efflux_CTD_sf"/>
</dbReference>
<dbReference type="InterPro" id="IPR027469">
    <property type="entry name" value="Cation_efflux_TMD_sf"/>
</dbReference>
<feature type="transmembrane region" description="Helical" evidence="22">
    <location>
        <begin position="59"/>
        <end position="83"/>
    </location>
</feature>
<dbReference type="GO" id="GO:0030073">
    <property type="term" value="P:insulin secretion"/>
    <property type="evidence" value="ECO:0007669"/>
    <property type="project" value="TreeGrafter"/>
</dbReference>
<evidence type="ECO:0000313" key="25">
    <source>
        <dbReference type="EMBL" id="TRY93739.1"/>
    </source>
</evidence>
<feature type="domain" description="Cation efflux protein transmembrane" evidence="23">
    <location>
        <begin position="60"/>
        <end position="300"/>
    </location>
</feature>
<feature type="compositionally biased region" description="Basic and acidic residues" evidence="21">
    <location>
        <begin position="222"/>
        <end position="232"/>
    </location>
</feature>
<evidence type="ECO:0000256" key="7">
    <source>
        <dbReference type="ARBA" id="ARBA00022475"/>
    </source>
</evidence>
<keyword evidence="6" id="KW-0050">Antiport</keyword>
<dbReference type="Pfam" id="PF16916">
    <property type="entry name" value="ZT_dimer"/>
    <property type="match status" value="1"/>
</dbReference>
<evidence type="ECO:0000256" key="11">
    <source>
        <dbReference type="ARBA" id="ARBA00022906"/>
    </source>
</evidence>
<dbReference type="GO" id="GO:0015297">
    <property type="term" value="F:antiporter activity"/>
    <property type="evidence" value="ECO:0007669"/>
    <property type="project" value="UniProtKB-KW"/>
</dbReference>
<comment type="subcellular location">
    <subcellularLocation>
        <location evidence="2">Cell membrane</location>
        <topology evidence="2">Multi-pass membrane protein</topology>
    </subcellularLocation>
    <subcellularLocation>
        <location evidence="1">Cytoplasmic vesicle</location>
        <location evidence="1">Secretory vesicle membrane</location>
        <topology evidence="1">Multi-pass membrane protein</topology>
    </subcellularLocation>
</comment>
<dbReference type="OrthoDB" id="9944568at2759"/>
<evidence type="ECO:0000256" key="20">
    <source>
        <dbReference type="ARBA" id="ARBA00048349"/>
    </source>
</evidence>
<evidence type="ECO:0000256" key="10">
    <source>
        <dbReference type="ARBA" id="ARBA00022833"/>
    </source>
</evidence>
<feature type="region of interest" description="Disordered" evidence="21">
    <location>
        <begin position="26"/>
        <end position="49"/>
    </location>
</feature>
<name>A0A553QUT2_9TELE</name>
<keyword evidence="15" id="KW-0968">Cytoplasmic vesicle</keyword>
<evidence type="ECO:0000256" key="22">
    <source>
        <dbReference type="SAM" id="Phobius"/>
    </source>
</evidence>
<evidence type="ECO:0000256" key="9">
    <source>
        <dbReference type="ARBA" id="ARBA00022723"/>
    </source>
</evidence>
<dbReference type="GO" id="GO:0009749">
    <property type="term" value="P:response to glucose"/>
    <property type="evidence" value="ECO:0007669"/>
    <property type="project" value="TreeGrafter"/>
</dbReference>
<sequence length="394" mass="43647">MVKKNPEKIHLVTDNGARMYTITSESLSSGETKDGKHCHDNSRAQEDREREKRLARKRLYIVSAVCLVFMVGEILGGYFAGSLAVMTDAAHLLVDLTSFIISLCSLWLSSRPATRTLNYGWHRAEILGALLSIFTIWLVTGVLVYLAVERLIDDDFTIEGTVMLITSGCAVLANIIMAFTLHQSGHGHSHGGLSHGHSHDHKHDHDKAKDSSGHSHANANPHDAERQQEGKHHQANASVRAAFVHVIGDLLQSISVLVSALIIFFKPEYKIADPICTFLFSLFVLGTTFTIMRDIIIVLMEGTPVGVNYNDVRERLLQVKGVKAVHNLHIWALTMNQAVLSAHVASDGSVDHQALLREITQVCFSSHSFHSVTIQLEQPEDQREDCSLCQEPQN</sequence>
<evidence type="ECO:0000256" key="17">
    <source>
        <dbReference type="ARBA" id="ARBA00037214"/>
    </source>
</evidence>
<evidence type="ECO:0000259" key="23">
    <source>
        <dbReference type="Pfam" id="PF01545"/>
    </source>
</evidence>
<dbReference type="InterPro" id="IPR002524">
    <property type="entry name" value="Cation_efflux"/>
</dbReference>
<evidence type="ECO:0000256" key="5">
    <source>
        <dbReference type="ARBA" id="ARBA00022448"/>
    </source>
</evidence>
<feature type="transmembrane region" description="Helical" evidence="22">
    <location>
        <begin position="160"/>
        <end position="181"/>
    </location>
</feature>
<comment type="caution">
    <text evidence="25">The sequence shown here is derived from an EMBL/GenBank/DDBJ whole genome shotgun (WGS) entry which is preliminary data.</text>
</comment>
<dbReference type="AlphaFoldDB" id="A0A553QUT2"/>
<reference evidence="25 26" key="1">
    <citation type="journal article" date="2019" name="Sci. Data">
        <title>Hybrid genome assembly and annotation of Danionella translucida.</title>
        <authorList>
            <person name="Kadobianskyi M."/>
            <person name="Schulze L."/>
            <person name="Schuelke M."/>
            <person name="Judkewitz B."/>
        </authorList>
    </citation>
    <scope>NUCLEOTIDE SEQUENCE [LARGE SCALE GENOMIC DNA]</scope>
    <source>
        <strain evidence="25 26">Bolton</strain>
    </source>
</reference>
<keyword evidence="7" id="KW-1003">Cell membrane</keyword>
<evidence type="ECO:0000256" key="1">
    <source>
        <dbReference type="ARBA" id="ARBA00004638"/>
    </source>
</evidence>
<dbReference type="GO" id="GO:0005385">
    <property type="term" value="F:zinc ion transmembrane transporter activity"/>
    <property type="evidence" value="ECO:0007669"/>
    <property type="project" value="TreeGrafter"/>
</dbReference>
<evidence type="ECO:0000256" key="3">
    <source>
        <dbReference type="ARBA" id="ARBA00008873"/>
    </source>
</evidence>
<dbReference type="SUPFAM" id="SSF160240">
    <property type="entry name" value="Cation efflux protein cytoplasmic domain-like"/>
    <property type="match status" value="1"/>
</dbReference>
<evidence type="ECO:0000256" key="21">
    <source>
        <dbReference type="SAM" id="MobiDB-lite"/>
    </source>
</evidence>
<evidence type="ECO:0000313" key="26">
    <source>
        <dbReference type="Proteomes" id="UP000316079"/>
    </source>
</evidence>
<gene>
    <name evidence="25" type="ORF">DNTS_028771</name>
</gene>
<feature type="region of interest" description="Disordered" evidence="21">
    <location>
        <begin position="188"/>
        <end position="232"/>
    </location>
</feature>
<evidence type="ECO:0000256" key="16">
    <source>
        <dbReference type="ARBA" id="ARBA00033403"/>
    </source>
</evidence>
<feature type="transmembrane region" description="Helical" evidence="22">
    <location>
        <begin position="241"/>
        <end position="265"/>
    </location>
</feature>
<feature type="transmembrane region" description="Helical" evidence="22">
    <location>
        <begin position="271"/>
        <end position="292"/>
    </location>
</feature>
<evidence type="ECO:0000256" key="12">
    <source>
        <dbReference type="ARBA" id="ARBA00022989"/>
    </source>
</evidence>
<evidence type="ECO:0000256" key="6">
    <source>
        <dbReference type="ARBA" id="ARBA00022449"/>
    </source>
</evidence>
<keyword evidence="12 22" id="KW-1133">Transmembrane helix</keyword>
<keyword evidence="26" id="KW-1185">Reference proteome</keyword>
<comment type="catalytic activity">
    <reaction evidence="20">
        <text>Zn(2+)(in) + 2 H(+)(out) = Zn(2+)(out) + 2 H(+)(in)</text>
        <dbReference type="Rhea" id="RHEA:72627"/>
        <dbReference type="ChEBI" id="CHEBI:15378"/>
        <dbReference type="ChEBI" id="CHEBI:29105"/>
    </reaction>
</comment>
<dbReference type="GO" id="GO:0010043">
    <property type="term" value="P:response to zinc ion"/>
    <property type="evidence" value="ECO:0007669"/>
    <property type="project" value="TreeGrafter"/>
</dbReference>
<evidence type="ECO:0000256" key="8">
    <source>
        <dbReference type="ARBA" id="ARBA00022692"/>
    </source>
</evidence>
<dbReference type="PANTHER" id="PTHR11562:SF37">
    <property type="entry name" value="PROTON-COUPLED ZINC ANTIPORTER SLC30A8"/>
    <property type="match status" value="1"/>
</dbReference>
<evidence type="ECO:0000256" key="15">
    <source>
        <dbReference type="ARBA" id="ARBA00023329"/>
    </source>
</evidence>
<keyword evidence="9" id="KW-0479">Metal-binding</keyword>
<organism evidence="25 26">
    <name type="scientific">Danionella cerebrum</name>
    <dbReference type="NCBI Taxonomy" id="2873325"/>
    <lineage>
        <taxon>Eukaryota</taxon>
        <taxon>Metazoa</taxon>
        <taxon>Chordata</taxon>
        <taxon>Craniata</taxon>
        <taxon>Vertebrata</taxon>
        <taxon>Euteleostomi</taxon>
        <taxon>Actinopterygii</taxon>
        <taxon>Neopterygii</taxon>
        <taxon>Teleostei</taxon>
        <taxon>Ostariophysi</taxon>
        <taxon>Cypriniformes</taxon>
        <taxon>Danionidae</taxon>
        <taxon>Danioninae</taxon>
        <taxon>Danionella</taxon>
    </lineage>
</organism>
<dbReference type="GO" id="GO:0005886">
    <property type="term" value="C:plasma membrane"/>
    <property type="evidence" value="ECO:0007669"/>
    <property type="project" value="UniProtKB-SubCell"/>
</dbReference>
<keyword evidence="10" id="KW-0862">Zinc</keyword>
<dbReference type="STRING" id="623744.A0A553QUT2"/>
<keyword evidence="13" id="KW-0406">Ion transport</keyword>
<feature type="compositionally biased region" description="Basic and acidic residues" evidence="21">
    <location>
        <begin position="201"/>
        <end position="213"/>
    </location>
</feature>
<comment type="similarity">
    <text evidence="3">Belongs to the cation diffusion facilitator (CDF) transporter (TC 2.A.4) family. SLC30A subfamily.</text>
</comment>
<evidence type="ECO:0000259" key="24">
    <source>
        <dbReference type="Pfam" id="PF16916"/>
    </source>
</evidence>
<dbReference type="Gene3D" id="1.20.1510.10">
    <property type="entry name" value="Cation efflux protein transmembrane domain"/>
    <property type="match status" value="1"/>
</dbReference>
<accession>A0A553QUT2</accession>
<dbReference type="Proteomes" id="UP000316079">
    <property type="component" value="Unassembled WGS sequence"/>
</dbReference>
<dbReference type="SUPFAM" id="SSF161111">
    <property type="entry name" value="Cation efflux protein transmembrane domain-like"/>
    <property type="match status" value="1"/>
</dbReference>
<feature type="transmembrane region" description="Helical" evidence="22">
    <location>
        <begin position="129"/>
        <end position="148"/>
    </location>
</feature>
<evidence type="ECO:0000256" key="19">
    <source>
        <dbReference type="ARBA" id="ARBA00042037"/>
    </source>
</evidence>
<comment type="function">
    <text evidence="17">Proton-coupled zinc ion antiporter mediating the entry of zinc into the lumen of pancreatic beta cell secretory granules, thereby regulating insulin secretion.</text>
</comment>
<proteinExistence type="inferred from homology"/>
<dbReference type="InterPro" id="IPR058533">
    <property type="entry name" value="Cation_efflux_TM"/>
</dbReference>
<protein>
    <recommendedName>
        <fullName evidence="18">Proton-coupled zinc antiporter SLC30A8</fullName>
    </recommendedName>
    <alternativeName>
        <fullName evidence="16">Solute carrier family 30 member 8</fullName>
    </alternativeName>
    <alternativeName>
        <fullName evidence="19">Zinc transporter 8</fullName>
    </alternativeName>
</protein>